<dbReference type="Proteomes" id="UP000237271">
    <property type="component" value="Unassembled WGS sequence"/>
</dbReference>
<evidence type="ECO:0000313" key="1">
    <source>
        <dbReference type="EMBL" id="POM62372.1"/>
    </source>
</evidence>
<name>A0A2P4X9Y6_9STRA</name>
<dbReference type="EMBL" id="NCKW01015589">
    <property type="protein sequence ID" value="POM62372.1"/>
    <property type="molecule type" value="Genomic_DNA"/>
</dbReference>
<dbReference type="Gene3D" id="3.30.420.10">
    <property type="entry name" value="Ribonuclease H-like superfamily/Ribonuclease H"/>
    <property type="match status" value="1"/>
</dbReference>
<accession>A0A2P4X9Y6</accession>
<dbReference type="GO" id="GO:0003676">
    <property type="term" value="F:nucleic acid binding"/>
    <property type="evidence" value="ECO:0007669"/>
    <property type="project" value="InterPro"/>
</dbReference>
<proteinExistence type="predicted"/>
<dbReference type="AlphaFoldDB" id="A0A2P4X9Y6"/>
<dbReference type="OrthoDB" id="122285at2759"/>
<organism evidence="1 2">
    <name type="scientific">Phytophthora palmivora</name>
    <dbReference type="NCBI Taxonomy" id="4796"/>
    <lineage>
        <taxon>Eukaryota</taxon>
        <taxon>Sar</taxon>
        <taxon>Stramenopiles</taxon>
        <taxon>Oomycota</taxon>
        <taxon>Peronosporomycetes</taxon>
        <taxon>Peronosporales</taxon>
        <taxon>Peronosporaceae</taxon>
        <taxon>Phytophthora</taxon>
    </lineage>
</organism>
<comment type="caution">
    <text evidence="1">The sequence shown here is derived from an EMBL/GenBank/DDBJ whole genome shotgun (WGS) entry which is preliminary data.</text>
</comment>
<dbReference type="SUPFAM" id="SSF53098">
    <property type="entry name" value="Ribonuclease H-like"/>
    <property type="match status" value="1"/>
</dbReference>
<dbReference type="InterPro" id="IPR036397">
    <property type="entry name" value="RNaseH_sf"/>
</dbReference>
<keyword evidence="2" id="KW-1185">Reference proteome</keyword>
<evidence type="ECO:0000313" key="2">
    <source>
        <dbReference type="Proteomes" id="UP000237271"/>
    </source>
</evidence>
<dbReference type="InterPro" id="IPR012337">
    <property type="entry name" value="RNaseH-like_sf"/>
</dbReference>
<gene>
    <name evidence="1" type="ORF">PHPALM_28486</name>
</gene>
<sequence length="76" mass="8999">MTAAHQDDRHTKRMNRTLEEYLRSYVGPFQDDWALHLANTEFAINSMFQNVPKSRRGANFHERQAAMLFRCRETLA</sequence>
<protein>
    <submittedName>
        <fullName evidence="1">Pro-Pol protein</fullName>
    </submittedName>
</protein>
<reference evidence="1 2" key="1">
    <citation type="journal article" date="2017" name="Genome Biol. Evol.">
        <title>Phytophthora megakarya and P. palmivora, closely related causal agents of cacao black pod rot, underwent increases in genome sizes and gene numbers by different mechanisms.</title>
        <authorList>
            <person name="Ali S.S."/>
            <person name="Shao J."/>
            <person name="Lary D.J."/>
            <person name="Kronmiller B."/>
            <person name="Shen D."/>
            <person name="Strem M.D."/>
            <person name="Amoako-Attah I."/>
            <person name="Akrofi A.Y."/>
            <person name="Begoude B.A."/>
            <person name="Ten Hoopen G.M."/>
            <person name="Coulibaly K."/>
            <person name="Kebe B.I."/>
            <person name="Melnick R.L."/>
            <person name="Guiltinan M.J."/>
            <person name="Tyler B.M."/>
            <person name="Meinhardt L.W."/>
            <person name="Bailey B.A."/>
        </authorList>
    </citation>
    <scope>NUCLEOTIDE SEQUENCE [LARGE SCALE GENOMIC DNA]</scope>
    <source>
        <strain evidence="2">sbr112.9</strain>
    </source>
</reference>